<name>A0ABS1SM92_9MICO</name>
<evidence type="ECO:0008006" key="4">
    <source>
        <dbReference type="Google" id="ProtNLM"/>
    </source>
</evidence>
<evidence type="ECO:0000256" key="1">
    <source>
        <dbReference type="SAM" id="Phobius"/>
    </source>
</evidence>
<dbReference type="Proteomes" id="UP001645859">
    <property type="component" value="Unassembled WGS sequence"/>
</dbReference>
<sequence>MDWTQHRLYGIVVGAVLGALLGAILWSFGTGSRMGVWVTALLLGVVVLNLVVSQRMHAEIDRTVVQRAQAMAAGQVPGEPAPARVHRVYGRPLTRSATMLWPGTPEPARLVLLHVLPPHGGPRSAYAVVPLRYAVTRGTPVAVVLDPAHPDVAVFDDRAPHETLAAIGADPRWLTERVPSMFVRQGGLGTLLASVGGLLFAALLGAILQ</sequence>
<keyword evidence="1" id="KW-1133">Transmembrane helix</keyword>
<organism evidence="2 3">
    <name type="scientific">Leucobacter chromiireducens subsp. solipictus</name>
    <dbReference type="NCBI Taxonomy" id="398235"/>
    <lineage>
        <taxon>Bacteria</taxon>
        <taxon>Bacillati</taxon>
        <taxon>Actinomycetota</taxon>
        <taxon>Actinomycetes</taxon>
        <taxon>Micrococcales</taxon>
        <taxon>Microbacteriaceae</taxon>
        <taxon>Leucobacter</taxon>
    </lineage>
</organism>
<keyword evidence="1" id="KW-0812">Transmembrane</keyword>
<comment type="caution">
    <text evidence="2">The sequence shown here is derived from an EMBL/GenBank/DDBJ whole genome shotgun (WGS) entry which is preliminary data.</text>
</comment>
<accession>A0ABS1SM92</accession>
<protein>
    <recommendedName>
        <fullName evidence="4">DUF3592 domain-containing protein</fullName>
    </recommendedName>
</protein>
<dbReference type="EMBL" id="QYAC01000008">
    <property type="protein sequence ID" value="MBL3680418.1"/>
    <property type="molecule type" value="Genomic_DNA"/>
</dbReference>
<evidence type="ECO:0000313" key="3">
    <source>
        <dbReference type="Proteomes" id="UP001645859"/>
    </source>
</evidence>
<feature type="transmembrane region" description="Helical" evidence="1">
    <location>
        <begin position="187"/>
        <end position="208"/>
    </location>
</feature>
<evidence type="ECO:0000313" key="2">
    <source>
        <dbReference type="EMBL" id="MBL3680418.1"/>
    </source>
</evidence>
<keyword evidence="3" id="KW-1185">Reference proteome</keyword>
<dbReference type="RefSeq" id="WP_202345693.1">
    <property type="nucleotide sequence ID" value="NZ_BAAAPI010000005.1"/>
</dbReference>
<feature type="transmembrane region" description="Helical" evidence="1">
    <location>
        <begin position="7"/>
        <end position="28"/>
    </location>
</feature>
<proteinExistence type="predicted"/>
<feature type="transmembrane region" description="Helical" evidence="1">
    <location>
        <begin position="34"/>
        <end position="52"/>
    </location>
</feature>
<reference evidence="2 3" key="1">
    <citation type="submission" date="2018-09" db="EMBL/GenBank/DDBJ databases">
        <title>Comparative genomics of Leucobacter spp.</title>
        <authorList>
            <person name="Reis A.C."/>
            <person name="Kolvenbach B.A."/>
            <person name="Corvini P.F.X."/>
            <person name="Nunes O.C."/>
        </authorList>
    </citation>
    <scope>NUCLEOTIDE SEQUENCE [LARGE SCALE GENOMIC DNA]</scope>
    <source>
        <strain evidence="2 3">TAN 31504</strain>
    </source>
</reference>
<gene>
    <name evidence="2" type="ORF">D3230_14130</name>
</gene>
<keyword evidence="1" id="KW-0472">Membrane</keyword>